<dbReference type="SUPFAM" id="SSF51556">
    <property type="entry name" value="Metallo-dependent hydrolases"/>
    <property type="match status" value="1"/>
</dbReference>
<feature type="binding site" evidence="10">
    <location>
        <position position="139"/>
    </location>
    <ligand>
        <name>substrate</name>
    </ligand>
</feature>
<dbReference type="PANTHER" id="PTHR43137">
    <property type="entry name" value="DIHYDROOROTASE"/>
    <property type="match status" value="1"/>
</dbReference>
<keyword evidence="8 10" id="KW-0665">Pyrimidine biosynthesis</keyword>
<comment type="function">
    <text evidence="1 10">Catalyzes the reversible cyclization of carbamoyl aspartate to dihydroorotate.</text>
</comment>
<dbReference type="PROSITE" id="PS00482">
    <property type="entry name" value="DIHYDROOROTASE_1"/>
    <property type="match status" value="1"/>
</dbReference>
<sequence length="354" mass="39402">MLHTLNITRPDDFHLHLRDGAQMQAVLPFSARQFGRAIIMPNLKPPIVTTELALAYRQRILAALTDEQKKTFEPLMTLYLTDNTSPEEITRAKDSGFIHGIKLYPAGATTHSDAGVTDITRCYATLEAMQKNNMPLLIHGEVTDPEIDIFDREKVFIDCILSPLIHQFPELRIVLEHITTQDAVAFISAAPDNIAATITAHHLRYNRNEIFRGGVRPHYYCLPILKRENHRQALIRAATGGCKKFFLGTDSAPHTRLLKENNCGCAGIFTAHAAIELYAAVFDQAGALDKLEAFASFHGADFYQLPRNTSSITLQKADWQVPETIPFASDTLIPLCAGEQLHWKMAASTSALSI</sequence>
<keyword evidence="6 10" id="KW-0378">Hydrolase</keyword>
<feature type="binding site" evidence="10">
    <location>
        <position position="222"/>
    </location>
    <ligand>
        <name>substrate</name>
    </ligand>
</feature>
<feature type="domain" description="Amidohydrolase-related" evidence="12">
    <location>
        <begin position="12"/>
        <end position="316"/>
    </location>
</feature>
<dbReference type="GO" id="GO:0005829">
    <property type="term" value="C:cytosol"/>
    <property type="evidence" value="ECO:0007669"/>
    <property type="project" value="TreeGrafter"/>
</dbReference>
<organism evidence="13 14">
    <name type="scientific">Nitrosomonas marina</name>
    <dbReference type="NCBI Taxonomy" id="917"/>
    <lineage>
        <taxon>Bacteria</taxon>
        <taxon>Pseudomonadati</taxon>
        <taxon>Pseudomonadota</taxon>
        <taxon>Betaproteobacteria</taxon>
        <taxon>Nitrosomonadales</taxon>
        <taxon>Nitrosomonadaceae</taxon>
        <taxon>Nitrosomonas</taxon>
    </lineage>
</organism>
<evidence type="ECO:0000256" key="9">
    <source>
        <dbReference type="ARBA" id="ARBA00048492"/>
    </source>
</evidence>
<dbReference type="Gene3D" id="3.20.20.140">
    <property type="entry name" value="Metal-dependent hydrolases"/>
    <property type="match status" value="1"/>
</dbReference>
<evidence type="ECO:0000256" key="4">
    <source>
        <dbReference type="ARBA" id="ARBA00012860"/>
    </source>
</evidence>
<dbReference type="InterPro" id="IPR006680">
    <property type="entry name" value="Amidohydro-rel"/>
</dbReference>
<dbReference type="AlphaFoldDB" id="A0A1H9Y9C0"/>
<dbReference type="PIRSF" id="PIRSF001237">
    <property type="entry name" value="DHOdimr"/>
    <property type="match status" value="1"/>
</dbReference>
<feature type="binding site" evidence="10">
    <location>
        <position position="254"/>
    </location>
    <ligand>
        <name>substrate</name>
    </ligand>
</feature>
<dbReference type="OrthoDB" id="9808095at2"/>
<evidence type="ECO:0000256" key="6">
    <source>
        <dbReference type="ARBA" id="ARBA00022801"/>
    </source>
</evidence>
<keyword evidence="5 10" id="KW-0479">Metal-binding</keyword>
<evidence type="ECO:0000259" key="12">
    <source>
        <dbReference type="Pfam" id="PF01979"/>
    </source>
</evidence>
<comment type="catalytic activity">
    <reaction evidence="9 10 11">
        <text>(S)-dihydroorotate + H2O = N-carbamoyl-L-aspartate + H(+)</text>
        <dbReference type="Rhea" id="RHEA:24296"/>
        <dbReference type="ChEBI" id="CHEBI:15377"/>
        <dbReference type="ChEBI" id="CHEBI:15378"/>
        <dbReference type="ChEBI" id="CHEBI:30864"/>
        <dbReference type="ChEBI" id="CHEBI:32814"/>
        <dbReference type="EC" id="3.5.2.3"/>
    </reaction>
</comment>
<dbReference type="Pfam" id="PF01979">
    <property type="entry name" value="Amidohydro_1"/>
    <property type="match status" value="1"/>
</dbReference>
<comment type="subunit">
    <text evidence="10">Homodimer.</text>
</comment>
<dbReference type="GO" id="GO:0044205">
    <property type="term" value="P:'de novo' UMP biosynthetic process"/>
    <property type="evidence" value="ECO:0007669"/>
    <property type="project" value="UniProtKB-UniRule"/>
</dbReference>
<dbReference type="NCBIfam" id="TIGR00856">
    <property type="entry name" value="pyrC_dimer"/>
    <property type="match status" value="1"/>
</dbReference>
<gene>
    <name evidence="10" type="primary">pyrC</name>
    <name evidence="13" type="ORF">SAMN05216326_101146</name>
</gene>
<dbReference type="GO" id="GO:0004151">
    <property type="term" value="F:dihydroorotase activity"/>
    <property type="evidence" value="ECO:0007669"/>
    <property type="project" value="UniProtKB-UniRule"/>
</dbReference>
<keyword evidence="7 10" id="KW-0862">Zinc</keyword>
<evidence type="ECO:0000313" key="13">
    <source>
        <dbReference type="EMBL" id="SES65369.1"/>
    </source>
</evidence>
<feature type="binding site" evidence="10">
    <location>
        <position position="177"/>
    </location>
    <ligand>
        <name>Zn(2+)</name>
        <dbReference type="ChEBI" id="CHEBI:29105"/>
        <label>2</label>
    </ligand>
</feature>
<feature type="binding site" evidence="10">
    <location>
        <position position="250"/>
    </location>
    <ligand>
        <name>Zn(2+)</name>
        <dbReference type="ChEBI" id="CHEBI:29105"/>
        <label>1</label>
    </ligand>
</feature>
<dbReference type="CDD" id="cd01294">
    <property type="entry name" value="DHOase"/>
    <property type="match status" value="1"/>
</dbReference>
<dbReference type="GO" id="GO:0006207">
    <property type="term" value="P:'de novo' pyrimidine nucleobase biosynthetic process"/>
    <property type="evidence" value="ECO:0007669"/>
    <property type="project" value="TreeGrafter"/>
</dbReference>
<dbReference type="InterPro" id="IPR032466">
    <property type="entry name" value="Metal_Hydrolase"/>
</dbReference>
<feature type="modified residue" description="N6-carboxylysine" evidence="10">
    <location>
        <position position="102"/>
    </location>
</feature>
<evidence type="ECO:0000256" key="10">
    <source>
        <dbReference type="HAMAP-Rule" id="MF_00219"/>
    </source>
</evidence>
<dbReference type="PROSITE" id="PS00483">
    <property type="entry name" value="DIHYDROOROTASE_2"/>
    <property type="match status" value="1"/>
</dbReference>
<feature type="binding site" evidence="10">
    <location>
        <begin position="16"/>
        <end position="18"/>
    </location>
    <ligand>
        <name>substrate</name>
    </ligand>
</feature>
<comment type="cofactor">
    <cofactor evidence="10 11">
        <name>Zn(2+)</name>
        <dbReference type="ChEBI" id="CHEBI:29105"/>
    </cofactor>
    <text evidence="10 11">Binds 2 Zn(2+) ions per subunit.</text>
</comment>
<evidence type="ECO:0000256" key="5">
    <source>
        <dbReference type="ARBA" id="ARBA00022723"/>
    </source>
</evidence>
<accession>A0A1H9Y9C0</accession>
<keyword evidence="14" id="KW-1185">Reference proteome</keyword>
<dbReference type="EMBL" id="FOIA01000001">
    <property type="protein sequence ID" value="SES65369.1"/>
    <property type="molecule type" value="Genomic_DNA"/>
</dbReference>
<evidence type="ECO:0000256" key="11">
    <source>
        <dbReference type="RuleBase" id="RU003440"/>
    </source>
</evidence>
<evidence type="ECO:0000256" key="3">
    <source>
        <dbReference type="ARBA" id="ARBA00005631"/>
    </source>
</evidence>
<feature type="active site" evidence="10">
    <location>
        <position position="250"/>
    </location>
</feature>
<reference evidence="14" key="1">
    <citation type="submission" date="2016-10" db="EMBL/GenBank/DDBJ databases">
        <authorList>
            <person name="Varghese N."/>
            <person name="Submissions S."/>
        </authorList>
    </citation>
    <scope>NUCLEOTIDE SEQUENCE [LARGE SCALE GENOMIC DNA]</scope>
    <source>
        <strain evidence="14">Nm71</strain>
    </source>
</reference>
<dbReference type="InterPro" id="IPR004721">
    <property type="entry name" value="DHOdimr"/>
</dbReference>
<feature type="binding site" evidence="10">
    <location>
        <position position="42"/>
    </location>
    <ligand>
        <name>substrate</name>
    </ligand>
</feature>
<evidence type="ECO:0000256" key="1">
    <source>
        <dbReference type="ARBA" id="ARBA00002368"/>
    </source>
</evidence>
<dbReference type="FunFam" id="3.20.20.140:FF:000006">
    <property type="entry name" value="Dihydroorotase"/>
    <property type="match status" value="1"/>
</dbReference>
<dbReference type="Proteomes" id="UP000199345">
    <property type="component" value="Unassembled WGS sequence"/>
</dbReference>
<feature type="binding site" evidence="10">
    <location>
        <position position="139"/>
    </location>
    <ligand>
        <name>Zn(2+)</name>
        <dbReference type="ChEBI" id="CHEBI:29105"/>
        <label>2</label>
    </ligand>
</feature>
<feature type="binding site" evidence="10">
    <location>
        <position position="16"/>
    </location>
    <ligand>
        <name>Zn(2+)</name>
        <dbReference type="ChEBI" id="CHEBI:29105"/>
        <label>1</label>
    </ligand>
</feature>
<dbReference type="InterPro" id="IPR002195">
    <property type="entry name" value="Dihydroorotase_CS"/>
</dbReference>
<comment type="similarity">
    <text evidence="3 10 11">Belongs to the metallo-dependent hydrolases superfamily. DHOase family. Class II DHOase subfamily.</text>
</comment>
<name>A0A1H9Y9C0_9PROT</name>
<feature type="binding site" description="via carbamate group" evidence="10">
    <location>
        <position position="102"/>
    </location>
    <ligand>
        <name>Zn(2+)</name>
        <dbReference type="ChEBI" id="CHEBI:29105"/>
        <label>1</label>
    </ligand>
</feature>
<comment type="pathway">
    <text evidence="2 10 11">Pyrimidine metabolism; UMP biosynthesis via de novo pathway; (S)-dihydroorotate from bicarbonate: step 3/3.</text>
</comment>
<dbReference type="PANTHER" id="PTHR43137:SF1">
    <property type="entry name" value="DIHYDROOROTASE"/>
    <property type="match status" value="1"/>
</dbReference>
<evidence type="ECO:0000256" key="7">
    <source>
        <dbReference type="ARBA" id="ARBA00022833"/>
    </source>
</evidence>
<dbReference type="GO" id="GO:0008270">
    <property type="term" value="F:zinc ion binding"/>
    <property type="evidence" value="ECO:0007669"/>
    <property type="project" value="UniProtKB-UniRule"/>
</dbReference>
<evidence type="ECO:0000256" key="8">
    <source>
        <dbReference type="ARBA" id="ARBA00022975"/>
    </source>
</evidence>
<dbReference type="EC" id="3.5.2.3" evidence="4 10"/>
<evidence type="ECO:0000256" key="2">
    <source>
        <dbReference type="ARBA" id="ARBA00004880"/>
    </source>
</evidence>
<dbReference type="HAMAP" id="MF_00219">
    <property type="entry name" value="PyrC_classII"/>
    <property type="match status" value="1"/>
</dbReference>
<proteinExistence type="inferred from homology"/>
<feature type="binding site" description="via carbamate group" evidence="10">
    <location>
        <position position="102"/>
    </location>
    <ligand>
        <name>Zn(2+)</name>
        <dbReference type="ChEBI" id="CHEBI:29105"/>
        <label>2</label>
    </ligand>
</feature>
<evidence type="ECO:0000313" key="14">
    <source>
        <dbReference type="Proteomes" id="UP000199345"/>
    </source>
</evidence>
<feature type="binding site" evidence="10">
    <location>
        <position position="266"/>
    </location>
    <ligand>
        <name>substrate</name>
    </ligand>
</feature>
<dbReference type="RefSeq" id="WP_090655132.1">
    <property type="nucleotide sequence ID" value="NZ_FOIA01000001.1"/>
</dbReference>
<protein>
    <recommendedName>
        <fullName evidence="4 10">Dihydroorotase</fullName>
        <shortName evidence="10">DHOase</shortName>
        <ecNumber evidence="4 10">3.5.2.3</ecNumber>
    </recommendedName>
</protein>
<feature type="binding site" evidence="10">
    <location>
        <position position="14"/>
    </location>
    <ligand>
        <name>Zn(2+)</name>
        <dbReference type="ChEBI" id="CHEBI:29105"/>
        <label>1</label>
    </ligand>
</feature>
<dbReference type="UniPathway" id="UPA00070">
    <property type="reaction ID" value="UER00117"/>
</dbReference>